<proteinExistence type="predicted"/>
<gene>
    <name evidence="1" type="ORF">Pyn_06343</name>
</gene>
<dbReference type="Proteomes" id="UP000250321">
    <property type="component" value="Unassembled WGS sequence"/>
</dbReference>
<comment type="caution">
    <text evidence="1">The sequence shown here is derived from an EMBL/GenBank/DDBJ whole genome shotgun (WGS) entry which is preliminary data.</text>
</comment>
<sequence>MEDQTSLFCMRWGLSIFVWGGTLQIQPPFWSLSHQFSSHMLRLCVAVPAALHPSSHCTGLAQRISGFCKKRYEGGCVGGSPSK</sequence>
<keyword evidence="2" id="KW-1185">Reference proteome</keyword>
<organism evidence="1 2">
    <name type="scientific">Prunus yedoensis var. nudiflora</name>
    <dbReference type="NCBI Taxonomy" id="2094558"/>
    <lineage>
        <taxon>Eukaryota</taxon>
        <taxon>Viridiplantae</taxon>
        <taxon>Streptophyta</taxon>
        <taxon>Embryophyta</taxon>
        <taxon>Tracheophyta</taxon>
        <taxon>Spermatophyta</taxon>
        <taxon>Magnoliopsida</taxon>
        <taxon>eudicotyledons</taxon>
        <taxon>Gunneridae</taxon>
        <taxon>Pentapetalae</taxon>
        <taxon>rosids</taxon>
        <taxon>fabids</taxon>
        <taxon>Rosales</taxon>
        <taxon>Rosaceae</taxon>
        <taxon>Amygdaloideae</taxon>
        <taxon>Amygdaleae</taxon>
        <taxon>Prunus</taxon>
    </lineage>
</organism>
<reference evidence="1 2" key="1">
    <citation type="submission" date="2018-02" db="EMBL/GenBank/DDBJ databases">
        <title>Draft genome of wild Prunus yedoensis var. nudiflora.</title>
        <authorList>
            <person name="Baek S."/>
            <person name="Kim J.-H."/>
            <person name="Choi K."/>
            <person name="Kim G.-B."/>
            <person name="Cho A."/>
            <person name="Jang H."/>
            <person name="Shin C.-H."/>
            <person name="Yu H.-J."/>
            <person name="Mun J.-H."/>
        </authorList>
    </citation>
    <scope>NUCLEOTIDE SEQUENCE [LARGE SCALE GENOMIC DNA]</scope>
    <source>
        <strain evidence="2">cv. Jeju island</strain>
        <tissue evidence="1">Leaf</tissue>
    </source>
</reference>
<name>A0A314UMI1_PRUYE</name>
<protein>
    <submittedName>
        <fullName evidence="1">Uncharacterized protein</fullName>
    </submittedName>
</protein>
<evidence type="ECO:0000313" key="2">
    <source>
        <dbReference type="Proteomes" id="UP000250321"/>
    </source>
</evidence>
<dbReference type="EMBL" id="PJQY01003283">
    <property type="protein sequence ID" value="PQM38725.1"/>
    <property type="molecule type" value="Genomic_DNA"/>
</dbReference>
<dbReference type="AlphaFoldDB" id="A0A314UMI1"/>
<evidence type="ECO:0000313" key="1">
    <source>
        <dbReference type="EMBL" id="PQM38725.1"/>
    </source>
</evidence>
<accession>A0A314UMI1</accession>